<dbReference type="Gene3D" id="3.20.20.70">
    <property type="entry name" value="Aldolase class I"/>
    <property type="match status" value="1"/>
</dbReference>
<proteinExistence type="inferred from homology"/>
<protein>
    <recommendedName>
        <fullName evidence="9 10">Triosephosphate isomerase</fullName>
        <shortName evidence="9">TIM</shortName>
        <shortName evidence="9">TPI</shortName>
        <ecNumber evidence="9 10">5.3.1.1</ecNumber>
    </recommendedName>
    <alternativeName>
        <fullName evidence="9">Triose-phosphate isomerase</fullName>
    </alternativeName>
</protein>
<dbReference type="InterPro" id="IPR000652">
    <property type="entry name" value="Triosephosphate_isomerase"/>
</dbReference>
<keyword evidence="12" id="KW-1185">Reference proteome</keyword>
<dbReference type="SUPFAM" id="SSF51351">
    <property type="entry name" value="Triosephosphate isomerase (TIM)"/>
    <property type="match status" value="1"/>
</dbReference>
<feature type="active site" description="Proton acceptor" evidence="9">
    <location>
        <position position="159"/>
    </location>
</feature>
<dbReference type="InterPro" id="IPR020861">
    <property type="entry name" value="Triosephosphate_isomerase_AS"/>
</dbReference>
<sequence length="244" mass="24891">MRRIAAGNWKMNGTGAELGEIETLAARNTDSVEVVICPPATLLSRAADIAGPVLVGGQDCHAAESGAHTGDVSATMLKDAGASFVIVGHSERRADHGETDADIAAKAQAGLDAGLNVIICVGETLDEREAGRTLDVVGTQLAGSVPDSAASNTVVIAYEPVWAIGTGKVPSNDEIEEVHGHIRQLLTERFDTGAEMALLYGGSVKPSNAAEIFAVPHVNGALVGGASLKASDFGGIIDALNASD</sequence>
<feature type="binding site" evidence="9">
    <location>
        <position position="165"/>
    </location>
    <ligand>
        <name>substrate</name>
    </ligand>
</feature>
<evidence type="ECO:0000313" key="11">
    <source>
        <dbReference type="EMBL" id="SFQ36252.1"/>
    </source>
</evidence>
<evidence type="ECO:0000256" key="9">
    <source>
        <dbReference type="HAMAP-Rule" id="MF_00147"/>
    </source>
</evidence>
<feature type="active site" description="Electrophile" evidence="9">
    <location>
        <position position="89"/>
    </location>
</feature>
<evidence type="ECO:0000256" key="2">
    <source>
        <dbReference type="ARBA" id="ARBA00004680"/>
    </source>
</evidence>
<dbReference type="UniPathway" id="UPA00109">
    <property type="reaction ID" value="UER00189"/>
</dbReference>
<comment type="function">
    <text evidence="9">Involved in the gluconeogenesis. Catalyzes stereospecifically the conversion of dihydroxyacetone phosphate (DHAP) to D-glyceraldehyde-3-phosphate (G3P).</text>
</comment>
<comment type="similarity">
    <text evidence="4 9 10">Belongs to the triosephosphate isomerase family.</text>
</comment>
<dbReference type="AlphaFoldDB" id="A0A1I5XW96"/>
<evidence type="ECO:0000256" key="4">
    <source>
        <dbReference type="ARBA" id="ARBA00007422"/>
    </source>
</evidence>
<dbReference type="FunFam" id="3.20.20.70:FF:000016">
    <property type="entry name" value="Triosephosphate isomerase"/>
    <property type="match status" value="1"/>
</dbReference>
<keyword evidence="8 9" id="KW-0413">Isomerase</keyword>
<comment type="catalytic activity">
    <reaction evidence="9 10">
        <text>D-glyceraldehyde 3-phosphate = dihydroxyacetone phosphate</text>
        <dbReference type="Rhea" id="RHEA:18585"/>
        <dbReference type="ChEBI" id="CHEBI:57642"/>
        <dbReference type="ChEBI" id="CHEBI:59776"/>
        <dbReference type="EC" id="5.3.1.1"/>
    </reaction>
</comment>
<evidence type="ECO:0000256" key="7">
    <source>
        <dbReference type="ARBA" id="ARBA00023152"/>
    </source>
</evidence>
<dbReference type="HAMAP" id="MF_00147_B">
    <property type="entry name" value="TIM_B"/>
    <property type="match status" value="1"/>
</dbReference>
<keyword evidence="5 9" id="KW-0312">Gluconeogenesis</keyword>
<evidence type="ECO:0000256" key="1">
    <source>
        <dbReference type="ARBA" id="ARBA00000148"/>
    </source>
</evidence>
<dbReference type="PANTHER" id="PTHR21139:SF42">
    <property type="entry name" value="TRIOSEPHOSPHATE ISOMERASE"/>
    <property type="match status" value="1"/>
</dbReference>
<comment type="catalytic activity">
    <reaction evidence="1">
        <text>L-erythrulose 1-phosphate = D-erythrulose 4-phosphate</text>
        <dbReference type="Rhea" id="RHEA:49588"/>
        <dbReference type="ChEBI" id="CHEBI:58002"/>
        <dbReference type="ChEBI" id="CHEBI:90796"/>
        <dbReference type="EC" id="5.3.1.33"/>
    </reaction>
</comment>
<gene>
    <name evidence="9" type="primary">tpiA</name>
    <name evidence="11" type="ORF">SAMN05421853_104176</name>
</gene>
<evidence type="ECO:0000256" key="3">
    <source>
        <dbReference type="ARBA" id="ARBA00004939"/>
    </source>
</evidence>
<dbReference type="PANTHER" id="PTHR21139">
    <property type="entry name" value="TRIOSEPHOSPHATE ISOMERASE"/>
    <property type="match status" value="1"/>
</dbReference>
<dbReference type="UniPathway" id="UPA00138"/>
<dbReference type="InterPro" id="IPR022896">
    <property type="entry name" value="TrioseP_Isoase_bac/euk"/>
</dbReference>
<dbReference type="GO" id="GO:0005829">
    <property type="term" value="C:cytosol"/>
    <property type="evidence" value="ECO:0007669"/>
    <property type="project" value="TreeGrafter"/>
</dbReference>
<comment type="subcellular location">
    <subcellularLocation>
        <location evidence="9 10">Cytoplasm</location>
    </subcellularLocation>
</comment>
<comment type="subunit">
    <text evidence="9 10">Homodimer.</text>
</comment>
<dbReference type="UniPathway" id="UPA01066"/>
<dbReference type="GO" id="GO:0046166">
    <property type="term" value="P:glyceraldehyde-3-phosphate biosynthetic process"/>
    <property type="evidence" value="ECO:0007669"/>
    <property type="project" value="TreeGrafter"/>
</dbReference>
<dbReference type="Proteomes" id="UP000243106">
    <property type="component" value="Unassembled WGS sequence"/>
</dbReference>
<dbReference type="GO" id="GO:0006096">
    <property type="term" value="P:glycolytic process"/>
    <property type="evidence" value="ECO:0007669"/>
    <property type="project" value="UniProtKB-UniRule"/>
</dbReference>
<reference evidence="12" key="1">
    <citation type="submission" date="2016-10" db="EMBL/GenBank/DDBJ databases">
        <authorList>
            <person name="Varghese N."/>
            <person name="Submissions S."/>
        </authorList>
    </citation>
    <scope>NUCLEOTIDE SEQUENCE [LARGE SCALE GENOMIC DNA]</scope>
    <source>
        <strain evidence="12">JCM 10271</strain>
    </source>
</reference>
<comment type="pathway">
    <text evidence="2 9 10">Carbohydrate degradation; glycolysis; D-glyceraldehyde 3-phosphate from glycerone phosphate: step 1/1.</text>
</comment>
<dbReference type="EC" id="5.3.1.1" evidence="9 10"/>
<feature type="binding site" evidence="9">
    <location>
        <begin position="8"/>
        <end position="10"/>
    </location>
    <ligand>
        <name>substrate</name>
    </ligand>
</feature>
<dbReference type="GO" id="GO:0019563">
    <property type="term" value="P:glycerol catabolic process"/>
    <property type="evidence" value="ECO:0007669"/>
    <property type="project" value="TreeGrafter"/>
</dbReference>
<dbReference type="GO" id="GO:0006094">
    <property type="term" value="P:gluconeogenesis"/>
    <property type="evidence" value="ECO:0007669"/>
    <property type="project" value="UniProtKB-UniRule"/>
</dbReference>
<dbReference type="InterPro" id="IPR035990">
    <property type="entry name" value="TIM_sf"/>
</dbReference>
<evidence type="ECO:0000256" key="5">
    <source>
        <dbReference type="ARBA" id="ARBA00022432"/>
    </source>
</evidence>
<keyword evidence="6 9" id="KW-0963">Cytoplasm</keyword>
<evidence type="ECO:0000256" key="8">
    <source>
        <dbReference type="ARBA" id="ARBA00023235"/>
    </source>
</evidence>
<keyword evidence="7 9" id="KW-0324">Glycolysis</keyword>
<accession>A0A1I5XW96</accession>
<evidence type="ECO:0000313" key="12">
    <source>
        <dbReference type="Proteomes" id="UP000243106"/>
    </source>
</evidence>
<dbReference type="EMBL" id="FOXV01000004">
    <property type="protein sequence ID" value="SFQ36252.1"/>
    <property type="molecule type" value="Genomic_DNA"/>
</dbReference>
<dbReference type="STRING" id="93684.SAMN05421853_104176"/>
<feature type="binding site" evidence="9">
    <location>
        <begin position="224"/>
        <end position="225"/>
    </location>
    <ligand>
        <name>substrate</name>
    </ligand>
</feature>
<dbReference type="Pfam" id="PF00121">
    <property type="entry name" value="TIM"/>
    <property type="match status" value="1"/>
</dbReference>
<dbReference type="GO" id="GO:0004807">
    <property type="term" value="F:triose-phosphate isomerase activity"/>
    <property type="evidence" value="ECO:0007669"/>
    <property type="project" value="UniProtKB-UniRule"/>
</dbReference>
<feature type="binding site" evidence="9">
    <location>
        <position position="203"/>
    </location>
    <ligand>
        <name>substrate</name>
    </ligand>
</feature>
<evidence type="ECO:0000256" key="6">
    <source>
        <dbReference type="ARBA" id="ARBA00022490"/>
    </source>
</evidence>
<dbReference type="CDD" id="cd00311">
    <property type="entry name" value="TIM"/>
    <property type="match status" value="1"/>
</dbReference>
<name>A0A1I5XW96_9RHOB</name>
<dbReference type="PROSITE" id="PS51440">
    <property type="entry name" value="TIM_2"/>
    <property type="match status" value="1"/>
</dbReference>
<dbReference type="PROSITE" id="PS00171">
    <property type="entry name" value="TIM_1"/>
    <property type="match status" value="1"/>
</dbReference>
<comment type="pathway">
    <text evidence="9 10">Carbohydrate biosynthesis; gluconeogenesis.</text>
</comment>
<dbReference type="RefSeq" id="WP_093010319.1">
    <property type="nucleotide sequence ID" value="NZ_FOXV01000004.1"/>
</dbReference>
<evidence type="ECO:0000256" key="10">
    <source>
        <dbReference type="RuleBase" id="RU363013"/>
    </source>
</evidence>
<dbReference type="NCBIfam" id="TIGR00419">
    <property type="entry name" value="tim"/>
    <property type="match status" value="1"/>
</dbReference>
<comment type="pathway">
    <text evidence="3">Carbohydrate metabolism; erythritol degradation.</text>
</comment>
<organism evidence="11 12">
    <name type="scientific">Roseivivax halotolerans</name>
    <dbReference type="NCBI Taxonomy" id="93684"/>
    <lineage>
        <taxon>Bacteria</taxon>
        <taxon>Pseudomonadati</taxon>
        <taxon>Pseudomonadota</taxon>
        <taxon>Alphaproteobacteria</taxon>
        <taxon>Rhodobacterales</taxon>
        <taxon>Roseobacteraceae</taxon>
        <taxon>Roseivivax</taxon>
    </lineage>
</organism>
<dbReference type="InterPro" id="IPR013785">
    <property type="entry name" value="Aldolase_TIM"/>
</dbReference>